<dbReference type="GO" id="GO:0006310">
    <property type="term" value="P:DNA recombination"/>
    <property type="evidence" value="ECO:0007669"/>
    <property type="project" value="UniProtKB-KW"/>
</dbReference>
<gene>
    <name evidence="2" type="ORF">S01H1_64192</name>
</gene>
<accession>X0XD04</accession>
<dbReference type="EMBL" id="BARS01042294">
    <property type="protein sequence ID" value="GAG40955.1"/>
    <property type="molecule type" value="Genomic_DNA"/>
</dbReference>
<organism evidence="2">
    <name type="scientific">marine sediment metagenome</name>
    <dbReference type="NCBI Taxonomy" id="412755"/>
    <lineage>
        <taxon>unclassified sequences</taxon>
        <taxon>metagenomes</taxon>
        <taxon>ecological metagenomes</taxon>
    </lineage>
</organism>
<dbReference type="GO" id="GO:0015074">
    <property type="term" value="P:DNA integration"/>
    <property type="evidence" value="ECO:0007669"/>
    <property type="project" value="InterPro"/>
</dbReference>
<evidence type="ECO:0008006" key="3">
    <source>
        <dbReference type="Google" id="ProtNLM"/>
    </source>
</evidence>
<evidence type="ECO:0000256" key="1">
    <source>
        <dbReference type="ARBA" id="ARBA00023172"/>
    </source>
</evidence>
<name>X0XD04_9ZZZZ</name>
<dbReference type="AlphaFoldDB" id="X0XD04"/>
<dbReference type="SUPFAM" id="SSF56349">
    <property type="entry name" value="DNA breaking-rejoining enzymes"/>
    <property type="match status" value="1"/>
</dbReference>
<comment type="caution">
    <text evidence="2">The sequence shown here is derived from an EMBL/GenBank/DDBJ whole genome shotgun (WGS) entry which is preliminary data.</text>
</comment>
<evidence type="ECO:0000313" key="2">
    <source>
        <dbReference type="EMBL" id="GAG40955.1"/>
    </source>
</evidence>
<dbReference type="InterPro" id="IPR013762">
    <property type="entry name" value="Integrase-like_cat_sf"/>
</dbReference>
<keyword evidence="1" id="KW-0233">DNA recombination</keyword>
<protein>
    <recommendedName>
        <fullName evidence="3">Tyr recombinase domain-containing protein</fullName>
    </recommendedName>
</protein>
<reference evidence="2" key="1">
    <citation type="journal article" date="2014" name="Front. Microbiol.">
        <title>High frequency of phylogenetically diverse reductive dehalogenase-homologous genes in deep subseafloor sedimentary metagenomes.</title>
        <authorList>
            <person name="Kawai M."/>
            <person name="Futagami T."/>
            <person name="Toyoda A."/>
            <person name="Takaki Y."/>
            <person name="Nishi S."/>
            <person name="Hori S."/>
            <person name="Arai W."/>
            <person name="Tsubouchi T."/>
            <person name="Morono Y."/>
            <person name="Uchiyama I."/>
            <person name="Ito T."/>
            <person name="Fujiyama A."/>
            <person name="Inagaki F."/>
            <person name="Takami H."/>
        </authorList>
    </citation>
    <scope>NUCLEOTIDE SEQUENCE</scope>
    <source>
        <strain evidence="2">Expedition CK06-06</strain>
    </source>
</reference>
<dbReference type="GO" id="GO:0003677">
    <property type="term" value="F:DNA binding"/>
    <property type="evidence" value="ECO:0007669"/>
    <property type="project" value="InterPro"/>
</dbReference>
<dbReference type="Gene3D" id="1.10.443.10">
    <property type="entry name" value="Intergrase catalytic core"/>
    <property type="match status" value="1"/>
</dbReference>
<sequence length="78" mass="8840">MPKGGNENHPKKGSKIKVEPIKRLEDIRTIKKVLADKPRDLALFTVGINTNLRASDLLQIKVGQVRDLKPNDEIEIRE</sequence>
<dbReference type="InterPro" id="IPR011010">
    <property type="entry name" value="DNA_brk_join_enz"/>
</dbReference>
<feature type="non-terminal residue" evidence="2">
    <location>
        <position position="78"/>
    </location>
</feature>
<proteinExistence type="predicted"/>